<feature type="domain" description="Oxidoreductase molybdopterin-binding" evidence="2">
    <location>
        <begin position="87"/>
        <end position="225"/>
    </location>
</feature>
<evidence type="ECO:0000256" key="1">
    <source>
        <dbReference type="SAM" id="SignalP"/>
    </source>
</evidence>
<dbReference type="InterPro" id="IPR036374">
    <property type="entry name" value="OxRdtase_Mopterin-bd_sf"/>
</dbReference>
<dbReference type="Gene3D" id="3.90.420.10">
    <property type="entry name" value="Oxidoreductase, molybdopterin-binding domain"/>
    <property type="match status" value="1"/>
</dbReference>
<evidence type="ECO:0000259" key="2">
    <source>
        <dbReference type="Pfam" id="PF00174"/>
    </source>
</evidence>
<dbReference type="InterPro" id="IPR006311">
    <property type="entry name" value="TAT_signal"/>
</dbReference>
<dbReference type="PROSITE" id="PS51257">
    <property type="entry name" value="PROKAR_LIPOPROTEIN"/>
    <property type="match status" value="1"/>
</dbReference>
<evidence type="ECO:0000313" key="3">
    <source>
        <dbReference type="EMBL" id="CAA9338542.1"/>
    </source>
</evidence>
<dbReference type="PANTHER" id="PTHR43032:SF2">
    <property type="entry name" value="BLL0505 PROTEIN"/>
    <property type="match status" value="1"/>
</dbReference>
<accession>A0A6J4LPL5</accession>
<dbReference type="PANTHER" id="PTHR43032">
    <property type="entry name" value="PROTEIN-METHIONINE-SULFOXIDE REDUCTASE"/>
    <property type="match status" value="1"/>
</dbReference>
<feature type="chain" id="PRO_5027114648" evidence="1">
    <location>
        <begin position="23"/>
        <end position="236"/>
    </location>
</feature>
<sequence length="236" mass="26463">MTMNRRKFLSLGGLGISASLFAACDSRGPQWVQPALRLAERQNQRIESALFRHTAMDTAEGYTLAGRALPSYYISPTVPVWDASRRGPWMLEVTGSVRTPLRLTLGELTRLRAVTHRVNHYCVEGWTAATQWTGVRVSELARLAGVLPDAQYVDFESFDSGYHESWDLESAMHPQTLVAYAYHGRILEPAHGAPARLHSPVKLGYKSTKYLTRVVFLPNQTGGYWSDQGYEWYAGV</sequence>
<gene>
    <name evidence="3" type="ORF">AVDCRST_MAG89-2515</name>
</gene>
<dbReference type="PROSITE" id="PS51318">
    <property type="entry name" value="TAT"/>
    <property type="match status" value="1"/>
</dbReference>
<proteinExistence type="predicted"/>
<protein>
    <submittedName>
        <fullName evidence="3">COG2041: Sulfite oxidase and related enzymes</fullName>
    </submittedName>
</protein>
<name>A0A6J4LPL5_9BACT</name>
<dbReference type="AlphaFoldDB" id="A0A6J4LPL5"/>
<dbReference type="SUPFAM" id="SSF56524">
    <property type="entry name" value="Oxidoreductase molybdopterin-binding domain"/>
    <property type="match status" value="1"/>
</dbReference>
<feature type="signal peptide" evidence="1">
    <location>
        <begin position="1"/>
        <end position="22"/>
    </location>
</feature>
<reference evidence="3" key="1">
    <citation type="submission" date="2020-02" db="EMBL/GenBank/DDBJ databases">
        <authorList>
            <person name="Meier V. D."/>
        </authorList>
    </citation>
    <scope>NUCLEOTIDE SEQUENCE</scope>
    <source>
        <strain evidence="3">AVDCRST_MAG89</strain>
    </source>
</reference>
<organism evidence="3">
    <name type="scientific">uncultured Gemmatimonadota bacterium</name>
    <dbReference type="NCBI Taxonomy" id="203437"/>
    <lineage>
        <taxon>Bacteria</taxon>
        <taxon>Pseudomonadati</taxon>
        <taxon>Gemmatimonadota</taxon>
        <taxon>environmental samples</taxon>
    </lineage>
</organism>
<dbReference type="Pfam" id="PF00174">
    <property type="entry name" value="Oxidored_molyb"/>
    <property type="match status" value="1"/>
</dbReference>
<dbReference type="InterPro" id="IPR000572">
    <property type="entry name" value="OxRdtase_Mopterin-bd_dom"/>
</dbReference>
<keyword evidence="1" id="KW-0732">Signal</keyword>
<dbReference type="EMBL" id="CADCTV010000525">
    <property type="protein sequence ID" value="CAA9338542.1"/>
    <property type="molecule type" value="Genomic_DNA"/>
</dbReference>